<evidence type="ECO:0000313" key="6">
    <source>
        <dbReference type="EMBL" id="OEH82397.1"/>
    </source>
</evidence>
<dbReference type="EMBL" id="MIEK01000023">
    <property type="protein sequence ID" value="OEH82397.1"/>
    <property type="molecule type" value="Genomic_DNA"/>
</dbReference>
<dbReference type="Pfam" id="PF00486">
    <property type="entry name" value="Trans_reg_C"/>
    <property type="match status" value="1"/>
</dbReference>
<dbReference type="OrthoDB" id="1683123at2"/>
<dbReference type="SUPFAM" id="SSF46894">
    <property type="entry name" value="C-terminal effector domain of the bipartite response regulators"/>
    <property type="match status" value="1"/>
</dbReference>
<dbReference type="AlphaFoldDB" id="A0A1E5KX12"/>
<dbReference type="STRING" id="762845.BCR26_02905"/>
<evidence type="ECO:0000256" key="1">
    <source>
        <dbReference type="ARBA" id="ARBA00023015"/>
    </source>
</evidence>
<comment type="caution">
    <text evidence="6">The sequence shown here is derived from an EMBL/GenBank/DDBJ whole genome shotgun (WGS) entry which is preliminary data.</text>
</comment>
<organism evidence="6 7">
    <name type="scientific">Enterococcus rivorum</name>
    <dbReference type="NCBI Taxonomy" id="762845"/>
    <lineage>
        <taxon>Bacteria</taxon>
        <taxon>Bacillati</taxon>
        <taxon>Bacillota</taxon>
        <taxon>Bacilli</taxon>
        <taxon>Lactobacillales</taxon>
        <taxon>Enterococcaceae</taxon>
        <taxon>Enterococcus</taxon>
    </lineage>
</organism>
<gene>
    <name evidence="6" type="ORF">BCR26_02905</name>
</gene>
<keyword evidence="7" id="KW-1185">Reference proteome</keyword>
<protein>
    <recommendedName>
        <fullName evidence="5">OmpR/PhoB-type domain-containing protein</fullName>
    </recommendedName>
</protein>
<name>A0A1E5KX12_9ENTE</name>
<evidence type="ECO:0000259" key="5">
    <source>
        <dbReference type="PROSITE" id="PS51755"/>
    </source>
</evidence>
<dbReference type="InterPro" id="IPR016032">
    <property type="entry name" value="Sig_transdc_resp-reg_C-effctor"/>
</dbReference>
<evidence type="ECO:0000313" key="7">
    <source>
        <dbReference type="Proteomes" id="UP000095256"/>
    </source>
</evidence>
<accession>A0A1E5KX12</accession>
<dbReference type="SMART" id="SM00862">
    <property type="entry name" value="Trans_reg_C"/>
    <property type="match status" value="1"/>
</dbReference>
<reference evidence="6 7" key="1">
    <citation type="submission" date="2016-09" db="EMBL/GenBank/DDBJ databases">
        <authorList>
            <person name="Capua I."/>
            <person name="De Benedictis P."/>
            <person name="Joannis T."/>
            <person name="Lombin L.H."/>
            <person name="Cattoli G."/>
        </authorList>
    </citation>
    <scope>NUCLEOTIDE SEQUENCE [LARGE SCALE GENOMIC DNA]</scope>
    <source>
        <strain evidence="6 7">LMG 25899</strain>
    </source>
</reference>
<dbReference type="PROSITE" id="PS51755">
    <property type="entry name" value="OMPR_PHOB"/>
    <property type="match status" value="1"/>
</dbReference>
<keyword evidence="1" id="KW-0805">Transcription regulation</keyword>
<dbReference type="GO" id="GO:0006355">
    <property type="term" value="P:regulation of DNA-templated transcription"/>
    <property type="evidence" value="ECO:0007669"/>
    <property type="project" value="InterPro"/>
</dbReference>
<dbReference type="RefSeq" id="WP_069698672.1">
    <property type="nucleotide sequence ID" value="NZ_JAGGMA010000001.1"/>
</dbReference>
<dbReference type="InterPro" id="IPR036388">
    <property type="entry name" value="WH-like_DNA-bd_sf"/>
</dbReference>
<feature type="domain" description="OmpR/PhoB-type" evidence="5">
    <location>
        <begin position="131"/>
        <end position="232"/>
    </location>
</feature>
<dbReference type="Gene3D" id="1.10.10.10">
    <property type="entry name" value="Winged helix-like DNA-binding domain superfamily/Winged helix DNA-binding domain"/>
    <property type="match status" value="1"/>
</dbReference>
<dbReference type="GO" id="GO:0003677">
    <property type="term" value="F:DNA binding"/>
    <property type="evidence" value="ECO:0007669"/>
    <property type="project" value="UniProtKB-UniRule"/>
</dbReference>
<dbReference type="CDD" id="cd00383">
    <property type="entry name" value="trans_reg_C"/>
    <property type="match status" value="1"/>
</dbReference>
<feature type="DNA-binding region" description="OmpR/PhoB-type" evidence="4">
    <location>
        <begin position="131"/>
        <end position="232"/>
    </location>
</feature>
<keyword evidence="2 4" id="KW-0238">DNA-binding</keyword>
<proteinExistence type="predicted"/>
<dbReference type="GO" id="GO:0000160">
    <property type="term" value="P:phosphorelay signal transduction system"/>
    <property type="evidence" value="ECO:0007669"/>
    <property type="project" value="InterPro"/>
</dbReference>
<evidence type="ECO:0000256" key="4">
    <source>
        <dbReference type="PROSITE-ProRule" id="PRU01091"/>
    </source>
</evidence>
<evidence type="ECO:0000256" key="2">
    <source>
        <dbReference type="ARBA" id="ARBA00023125"/>
    </source>
</evidence>
<sequence length="232" mass="27210">MFKVGILDNYNKFNPDTKQSFYQQCEVHPLNSANVKEQLPNLDGLVMYYSDETEKTEIYEHLVTVKNISTIPIWVISEEISSIERLIFLKLGAFAIKKEGEFNEILSLSLSNTLKLIHSKSEPRNEVYSSQFTYRTQNVKINEQDFSIHFKEGQIVHLTKLEYQLFAKLAKNPNQVVLYDELIESLWIDSDKIDPFYRLANLVFHVREKLKKSNVNPNIIRTIRLRGYMLNE</sequence>
<dbReference type="Proteomes" id="UP000095256">
    <property type="component" value="Unassembled WGS sequence"/>
</dbReference>
<evidence type="ECO:0000256" key="3">
    <source>
        <dbReference type="ARBA" id="ARBA00023163"/>
    </source>
</evidence>
<dbReference type="InterPro" id="IPR001867">
    <property type="entry name" value="OmpR/PhoB-type_DNA-bd"/>
</dbReference>
<keyword evidence="3" id="KW-0804">Transcription</keyword>